<comment type="caution">
    <text evidence="1">The sequence shown here is derived from an EMBL/GenBank/DDBJ whole genome shotgun (WGS) entry which is preliminary data.</text>
</comment>
<reference evidence="1" key="2">
    <citation type="submission" date="2021-04" db="EMBL/GenBank/DDBJ databases">
        <authorList>
            <person name="Gilroy R."/>
        </authorList>
    </citation>
    <scope>NUCLEOTIDE SEQUENCE</scope>
    <source>
        <strain evidence="1">CHK33-7979</strain>
    </source>
</reference>
<name>A0A9D1Z5U3_9FIRM</name>
<organism evidence="1 2">
    <name type="scientific">Candidatus Intestinimonas merdavium</name>
    <dbReference type="NCBI Taxonomy" id="2838622"/>
    <lineage>
        <taxon>Bacteria</taxon>
        <taxon>Bacillati</taxon>
        <taxon>Bacillota</taxon>
        <taxon>Clostridia</taxon>
        <taxon>Eubacteriales</taxon>
        <taxon>Intestinimonas</taxon>
    </lineage>
</organism>
<proteinExistence type="predicted"/>
<gene>
    <name evidence="1" type="ORF">H9826_09540</name>
</gene>
<evidence type="ECO:0000313" key="2">
    <source>
        <dbReference type="Proteomes" id="UP000886824"/>
    </source>
</evidence>
<sequence>MGLPSGKYIVEKEVCGTCAHYRQHYVLEAGQRFHPLWYGHCHVPRWGKHPAPDQTCPHWTPREPEPGE</sequence>
<reference evidence="1" key="1">
    <citation type="journal article" date="2021" name="PeerJ">
        <title>Extensive microbial diversity within the chicken gut microbiome revealed by metagenomics and culture.</title>
        <authorList>
            <person name="Gilroy R."/>
            <person name="Ravi A."/>
            <person name="Getino M."/>
            <person name="Pursley I."/>
            <person name="Horton D.L."/>
            <person name="Alikhan N.F."/>
            <person name="Baker D."/>
            <person name="Gharbi K."/>
            <person name="Hall N."/>
            <person name="Watson M."/>
            <person name="Adriaenssens E.M."/>
            <person name="Foster-Nyarko E."/>
            <person name="Jarju S."/>
            <person name="Secka A."/>
            <person name="Antonio M."/>
            <person name="Oren A."/>
            <person name="Chaudhuri R.R."/>
            <person name="La Ragione R."/>
            <person name="Hildebrand F."/>
            <person name="Pallen M.J."/>
        </authorList>
    </citation>
    <scope>NUCLEOTIDE SEQUENCE</scope>
    <source>
        <strain evidence="1">CHK33-7979</strain>
    </source>
</reference>
<dbReference type="EMBL" id="DXCX01000098">
    <property type="protein sequence ID" value="HIY74195.1"/>
    <property type="molecule type" value="Genomic_DNA"/>
</dbReference>
<evidence type="ECO:0000313" key="1">
    <source>
        <dbReference type="EMBL" id="HIY74195.1"/>
    </source>
</evidence>
<dbReference type="AlphaFoldDB" id="A0A9D1Z5U3"/>
<dbReference type="Proteomes" id="UP000886824">
    <property type="component" value="Unassembled WGS sequence"/>
</dbReference>
<protein>
    <submittedName>
        <fullName evidence="1">Uncharacterized protein</fullName>
    </submittedName>
</protein>
<accession>A0A9D1Z5U3</accession>